<evidence type="ECO:0000313" key="2">
    <source>
        <dbReference type="Proteomes" id="UP001302978"/>
    </source>
</evidence>
<reference evidence="1 2" key="1">
    <citation type="submission" date="2023-07" db="EMBL/GenBank/DDBJ databases">
        <title>Closed genoem sequence of Methanomicrococcus sp. Hf6.</title>
        <authorList>
            <person name="Poehlein A."/>
            <person name="Protasov E."/>
            <person name="Platt K."/>
            <person name="Reeh H."/>
            <person name="Daniel R."/>
            <person name="Brune A."/>
        </authorList>
    </citation>
    <scope>NUCLEOTIDE SEQUENCE [LARGE SCALE GENOMIC DNA]</scope>
    <source>
        <strain evidence="1 2">Hf6</strain>
    </source>
</reference>
<dbReference type="Proteomes" id="UP001302978">
    <property type="component" value="Chromosome"/>
</dbReference>
<evidence type="ECO:0008006" key="3">
    <source>
        <dbReference type="Google" id="ProtNLM"/>
    </source>
</evidence>
<gene>
    <name evidence="1" type="ORF">MmiHf6_16410</name>
</gene>
<dbReference type="KEGG" id="mehf:MmiHf6_16410"/>
<organism evidence="1 2">
    <name type="scientific">Methanimicrococcus hongohii</name>
    <dbReference type="NCBI Taxonomy" id="3028295"/>
    <lineage>
        <taxon>Archaea</taxon>
        <taxon>Methanobacteriati</taxon>
        <taxon>Methanobacteriota</taxon>
        <taxon>Stenosarchaea group</taxon>
        <taxon>Methanomicrobia</taxon>
        <taxon>Methanosarcinales</taxon>
        <taxon>Methanosarcinaceae</taxon>
        <taxon>Methanimicrococcus</taxon>
    </lineage>
</organism>
<dbReference type="InterPro" id="IPR014931">
    <property type="entry name" value="DUF1805"/>
</dbReference>
<dbReference type="EMBL" id="CP131059">
    <property type="protein sequence ID" value="WNY24310.1"/>
    <property type="molecule type" value="Genomic_DNA"/>
</dbReference>
<evidence type="ECO:0000313" key="1">
    <source>
        <dbReference type="EMBL" id="WNY24310.1"/>
    </source>
</evidence>
<keyword evidence="2" id="KW-1185">Reference proteome</keyword>
<dbReference type="SUPFAM" id="SSF102891">
    <property type="entry name" value="Hypothetical protein Ta1206"/>
    <property type="match status" value="1"/>
</dbReference>
<dbReference type="GeneID" id="85196252"/>
<name>A0AA96V1U9_9EURY</name>
<dbReference type="AlphaFoldDB" id="A0AA96V1U9"/>
<accession>A0AA96V1U9</accession>
<dbReference type="InterPro" id="IPR036493">
    <property type="entry name" value="YunC_sf"/>
</dbReference>
<dbReference type="Gene3D" id="3.30.1980.10">
    <property type="entry name" value="Hypothetical protein YunC"/>
    <property type="match status" value="1"/>
</dbReference>
<dbReference type="Pfam" id="PF08827">
    <property type="entry name" value="DUF1805"/>
    <property type="match status" value="1"/>
</dbReference>
<protein>
    <recommendedName>
        <fullName evidence="3">DUF1805 domain-containing protein</fullName>
    </recommendedName>
</protein>
<proteinExistence type="predicted"/>
<dbReference type="RefSeq" id="WP_316557491.1">
    <property type="nucleotide sequence ID" value="NZ_CP131059.1"/>
</dbReference>
<sequence>MIFETLEIDGKMFDAYSISLKPAPFLLIRSADKSFLACGFLDIAAADNLNACAAKVKGVKTFDDMLKAEVIAVTKEAEAKGVKVGMTGKEALLKF</sequence>